<dbReference type="Proteomes" id="UP000004995">
    <property type="component" value="Unassembled WGS sequence"/>
</dbReference>
<dbReference type="EnsemblPlants" id="KQK95598">
    <property type="protein sequence ID" value="KQK95598"/>
    <property type="gene ID" value="SETIT_027826mg"/>
</dbReference>
<evidence type="ECO:0000313" key="1">
    <source>
        <dbReference type="EnsemblPlants" id="KQK95598"/>
    </source>
</evidence>
<dbReference type="EMBL" id="AGNK02005190">
    <property type="status" value="NOT_ANNOTATED_CDS"/>
    <property type="molecule type" value="Genomic_DNA"/>
</dbReference>
<dbReference type="Gramene" id="KQK95598">
    <property type="protein sequence ID" value="KQK95598"/>
    <property type="gene ID" value="SETIT_027826mg"/>
</dbReference>
<name>K3ZMK8_SETIT</name>
<dbReference type="OMA" id="ISIWEDE"/>
<reference evidence="2" key="1">
    <citation type="journal article" date="2012" name="Nat. Biotechnol.">
        <title>Reference genome sequence of the model plant Setaria.</title>
        <authorList>
            <person name="Bennetzen J.L."/>
            <person name="Schmutz J."/>
            <person name="Wang H."/>
            <person name="Percifield R."/>
            <person name="Hawkins J."/>
            <person name="Pontaroli A.C."/>
            <person name="Estep M."/>
            <person name="Feng L."/>
            <person name="Vaughn J.N."/>
            <person name="Grimwood J."/>
            <person name="Jenkins J."/>
            <person name="Barry K."/>
            <person name="Lindquist E."/>
            <person name="Hellsten U."/>
            <person name="Deshpande S."/>
            <person name="Wang X."/>
            <person name="Wu X."/>
            <person name="Mitros T."/>
            <person name="Triplett J."/>
            <person name="Yang X."/>
            <person name="Ye C.Y."/>
            <person name="Mauro-Herrera M."/>
            <person name="Wang L."/>
            <person name="Li P."/>
            <person name="Sharma M."/>
            <person name="Sharma R."/>
            <person name="Ronald P.C."/>
            <person name="Panaud O."/>
            <person name="Kellogg E.A."/>
            <person name="Brutnell T.P."/>
            <person name="Doust A.N."/>
            <person name="Tuskan G.A."/>
            <person name="Rokhsar D."/>
            <person name="Devos K.M."/>
        </authorList>
    </citation>
    <scope>NUCLEOTIDE SEQUENCE [LARGE SCALE GENOMIC DNA]</scope>
    <source>
        <strain evidence="2">cv. Yugu1</strain>
    </source>
</reference>
<keyword evidence="2" id="KW-1185">Reference proteome</keyword>
<protein>
    <submittedName>
        <fullName evidence="1">Uncharacterized protein</fullName>
    </submittedName>
</protein>
<sequence>MNAMNQGIRAITAHVPTKVFLGVLPYQIVIDFKNLHRLHSRQDLDVNLISIWEDELTNDHWICIIILPKLGEAVILDLANYHRDRYKNFIGIIQNAYKLYILKGRLVINNNSSFFLFHCSMPTIDINYSNIENKQIDNICMDMARFILRKICHEDGAFIDKDGMLMADECTNLCRWA</sequence>
<accession>K3ZMK8</accession>
<dbReference type="AlphaFoldDB" id="K3ZMK8"/>
<evidence type="ECO:0000313" key="2">
    <source>
        <dbReference type="Proteomes" id="UP000004995"/>
    </source>
</evidence>
<reference evidence="1" key="2">
    <citation type="submission" date="2018-08" db="UniProtKB">
        <authorList>
            <consortium name="EnsemblPlants"/>
        </authorList>
    </citation>
    <scope>IDENTIFICATION</scope>
    <source>
        <strain evidence="1">Yugu1</strain>
    </source>
</reference>
<proteinExistence type="predicted"/>
<dbReference type="HOGENOM" id="CLU_1520392_0_0_1"/>
<organism evidence="1 2">
    <name type="scientific">Setaria italica</name>
    <name type="common">Foxtail millet</name>
    <name type="synonym">Panicum italicum</name>
    <dbReference type="NCBI Taxonomy" id="4555"/>
    <lineage>
        <taxon>Eukaryota</taxon>
        <taxon>Viridiplantae</taxon>
        <taxon>Streptophyta</taxon>
        <taxon>Embryophyta</taxon>
        <taxon>Tracheophyta</taxon>
        <taxon>Spermatophyta</taxon>
        <taxon>Magnoliopsida</taxon>
        <taxon>Liliopsida</taxon>
        <taxon>Poales</taxon>
        <taxon>Poaceae</taxon>
        <taxon>PACMAD clade</taxon>
        <taxon>Panicoideae</taxon>
        <taxon>Panicodae</taxon>
        <taxon>Paniceae</taxon>
        <taxon>Cenchrinae</taxon>
        <taxon>Setaria</taxon>
    </lineage>
</organism>
<dbReference type="InParanoid" id="K3ZMK8"/>